<gene>
    <name evidence="2" type="ORF">PROQFM164_S06g000199</name>
</gene>
<sequence>MSFLSLPLEVLHRIISYLLSIYDVAALSRQCRTLHSLCDMVARGKYYRIQICSENTDKPLAMIMDILKRPILGHYVRKVDSTRPPVNGWFTVHEEVKFQRDLSNEEIGLVRKALRNGGFTSLQGDRVVNMLMKKRAKVHRRNVGGEAFIIQALVTILIVVSPNIVTMKVDQPRGRSYSNIMDFPLVKLLRQANASPENKSYLRNLRSLHLSETTVPHYAGFRFSLDFERCLRLFDTLPSIESVRSHGDKEGDDGKLEFKEKSSNISKISLSCTAASSLYFANLIWSCKILTNFTARMCGSVSIFSPKAFIKALCAHKKTLEILDVSLTYEIDPFDEDIGGGEWGDDHFNRHGGPFERGIRDAEREFYQLIWTQAGSLKEFVALKRVSLDIDFLLYSAAGVRSGPYKERKRFRLINCLPPGLEYLCVRKYQTGNNDEHDGHINGLPRRPRKLKEIKITDGFM</sequence>
<dbReference type="Pfam" id="PF12937">
    <property type="entry name" value="F-box-like"/>
    <property type="match status" value="1"/>
</dbReference>
<name>W6QKB9_PENRF</name>
<evidence type="ECO:0000313" key="3">
    <source>
        <dbReference type="Proteomes" id="UP000030686"/>
    </source>
</evidence>
<dbReference type="OrthoDB" id="3437411at2759"/>
<dbReference type="InterPro" id="IPR036047">
    <property type="entry name" value="F-box-like_dom_sf"/>
</dbReference>
<dbReference type="SUPFAM" id="SSF81383">
    <property type="entry name" value="F-box domain"/>
    <property type="match status" value="1"/>
</dbReference>
<feature type="domain" description="F-box" evidence="1">
    <location>
        <begin position="3"/>
        <end position="39"/>
    </location>
</feature>
<dbReference type="STRING" id="1365484.W6QKB9"/>
<dbReference type="InterPro" id="IPR001810">
    <property type="entry name" value="F-box_dom"/>
</dbReference>
<dbReference type="EMBL" id="HG792020">
    <property type="protein sequence ID" value="CDM37238.1"/>
    <property type="molecule type" value="Genomic_DNA"/>
</dbReference>
<dbReference type="OMA" id="CIRGYEK"/>
<dbReference type="Proteomes" id="UP000030686">
    <property type="component" value="Unassembled WGS sequence"/>
</dbReference>
<evidence type="ECO:0000313" key="2">
    <source>
        <dbReference type="EMBL" id="CDM37238.1"/>
    </source>
</evidence>
<proteinExistence type="predicted"/>
<dbReference type="AlphaFoldDB" id="W6QKB9"/>
<organism evidence="2 3">
    <name type="scientific">Penicillium roqueforti (strain FM164)</name>
    <dbReference type="NCBI Taxonomy" id="1365484"/>
    <lineage>
        <taxon>Eukaryota</taxon>
        <taxon>Fungi</taxon>
        <taxon>Dikarya</taxon>
        <taxon>Ascomycota</taxon>
        <taxon>Pezizomycotina</taxon>
        <taxon>Eurotiomycetes</taxon>
        <taxon>Eurotiomycetidae</taxon>
        <taxon>Eurotiales</taxon>
        <taxon>Aspergillaceae</taxon>
        <taxon>Penicillium</taxon>
    </lineage>
</organism>
<accession>W6QKB9</accession>
<protein>
    <submittedName>
        <fullName evidence="2">F-box domain, cyclin-like</fullName>
    </submittedName>
</protein>
<reference evidence="2" key="1">
    <citation type="journal article" date="2014" name="Nat. Commun.">
        <title>Multiple recent horizontal transfers of a large genomic region in cheese making fungi.</title>
        <authorList>
            <person name="Cheeseman K."/>
            <person name="Ropars J."/>
            <person name="Renault P."/>
            <person name="Dupont J."/>
            <person name="Gouzy J."/>
            <person name="Branca A."/>
            <person name="Abraham A.L."/>
            <person name="Ceppi M."/>
            <person name="Conseiller E."/>
            <person name="Debuchy R."/>
            <person name="Malagnac F."/>
            <person name="Goarin A."/>
            <person name="Silar P."/>
            <person name="Lacoste S."/>
            <person name="Sallet E."/>
            <person name="Bensimon A."/>
            <person name="Giraud T."/>
            <person name="Brygoo Y."/>
        </authorList>
    </citation>
    <scope>NUCLEOTIDE SEQUENCE [LARGE SCALE GENOMIC DNA]</scope>
    <source>
        <strain evidence="2">FM164</strain>
    </source>
</reference>
<keyword evidence="3" id="KW-1185">Reference proteome</keyword>
<evidence type="ECO:0000259" key="1">
    <source>
        <dbReference type="Pfam" id="PF12937"/>
    </source>
</evidence>